<feature type="transmembrane region" description="Helical" evidence="9">
    <location>
        <begin position="508"/>
        <end position="529"/>
    </location>
</feature>
<evidence type="ECO:0000256" key="1">
    <source>
        <dbReference type="ARBA" id="ARBA00004141"/>
    </source>
</evidence>
<keyword evidence="7 8" id="KW-0472">Membrane</keyword>
<keyword evidence="5 8" id="KW-0812">Transmembrane</keyword>
<feature type="transmembrane region" description="Helical" evidence="9">
    <location>
        <begin position="36"/>
        <end position="52"/>
    </location>
</feature>
<keyword evidence="12" id="KW-1185">Reference proteome</keyword>
<keyword evidence="8" id="KW-1134">Transmembrane beta strand</keyword>
<reference evidence="11" key="1">
    <citation type="submission" date="2023-06" db="EMBL/GenBank/DDBJ databases">
        <authorList>
            <person name="Jiang Y."/>
            <person name="Liu Q."/>
        </authorList>
    </citation>
    <scope>NUCLEOTIDE SEQUENCE</scope>
    <source>
        <strain evidence="11">CGMCC 1.12090</strain>
    </source>
</reference>
<comment type="caution">
    <text evidence="11">The sequence shown here is derived from an EMBL/GenBank/DDBJ whole genome shotgun (WGS) entry which is preliminary data.</text>
</comment>
<evidence type="ECO:0000256" key="4">
    <source>
        <dbReference type="ARBA" id="ARBA00022679"/>
    </source>
</evidence>
<keyword evidence="4" id="KW-0808">Transferase</keyword>
<dbReference type="SUPFAM" id="SSF53448">
    <property type="entry name" value="Nucleotide-diphospho-sugar transferases"/>
    <property type="match status" value="1"/>
</dbReference>
<name>A0ABT8S156_9BURK</name>
<dbReference type="RefSeq" id="WP_301807688.1">
    <property type="nucleotide sequence ID" value="NZ_JAUJZH010000006.1"/>
</dbReference>
<dbReference type="NCBIfam" id="TIGR01845">
    <property type="entry name" value="outer_NodT"/>
    <property type="match status" value="1"/>
</dbReference>
<evidence type="ECO:0000259" key="10">
    <source>
        <dbReference type="Pfam" id="PF13632"/>
    </source>
</evidence>
<dbReference type="PANTHER" id="PTHR43867:SF2">
    <property type="entry name" value="CELLULOSE SYNTHASE CATALYTIC SUBUNIT A [UDP-FORMING]"/>
    <property type="match status" value="1"/>
</dbReference>
<feature type="transmembrane region" description="Helical" evidence="9">
    <location>
        <begin position="670"/>
        <end position="690"/>
    </location>
</feature>
<organism evidence="11 12">
    <name type="scientific">Variovorax ginsengisoli</name>
    <dbReference type="NCBI Taxonomy" id="363844"/>
    <lineage>
        <taxon>Bacteria</taxon>
        <taxon>Pseudomonadati</taxon>
        <taxon>Pseudomonadota</taxon>
        <taxon>Betaproteobacteria</taxon>
        <taxon>Burkholderiales</taxon>
        <taxon>Comamonadaceae</taxon>
        <taxon>Variovorax</taxon>
    </lineage>
</organism>
<evidence type="ECO:0000256" key="5">
    <source>
        <dbReference type="ARBA" id="ARBA00022692"/>
    </source>
</evidence>
<dbReference type="PRINTS" id="PR01439">
    <property type="entry name" value="CELLSNTHASEA"/>
</dbReference>
<comment type="subcellular location">
    <subcellularLocation>
        <location evidence="8">Cell membrane</location>
        <topology evidence="8">Lipid-anchor</topology>
    </subcellularLocation>
    <subcellularLocation>
        <location evidence="1">Membrane</location>
        <topology evidence="1">Multi-pass membrane protein</topology>
    </subcellularLocation>
</comment>
<evidence type="ECO:0000256" key="6">
    <source>
        <dbReference type="ARBA" id="ARBA00022989"/>
    </source>
</evidence>
<dbReference type="InterPro" id="IPR010131">
    <property type="entry name" value="MdtP/NodT-like"/>
</dbReference>
<evidence type="ECO:0000313" key="11">
    <source>
        <dbReference type="EMBL" id="MDO1532666.1"/>
    </source>
</evidence>
<dbReference type="InterPro" id="IPR029044">
    <property type="entry name" value="Nucleotide-diphossugar_trans"/>
</dbReference>
<keyword evidence="3" id="KW-0328">Glycosyltransferase</keyword>
<dbReference type="Pfam" id="PF13632">
    <property type="entry name" value="Glyco_trans_2_3"/>
    <property type="match status" value="1"/>
</dbReference>
<feature type="domain" description="Glycosyltransferase 2-like" evidence="10">
    <location>
        <begin position="200"/>
        <end position="418"/>
    </location>
</feature>
<feature type="transmembrane region" description="Helical" evidence="9">
    <location>
        <begin position="407"/>
        <end position="425"/>
    </location>
</feature>
<dbReference type="Gene3D" id="2.20.200.10">
    <property type="entry name" value="Outer membrane efflux proteins (OEP)"/>
    <property type="match status" value="1"/>
</dbReference>
<dbReference type="InterPro" id="IPR050321">
    <property type="entry name" value="Glycosyltr_2/OpgH_subfam"/>
</dbReference>
<dbReference type="SUPFAM" id="SSF56954">
    <property type="entry name" value="Outer membrane efflux proteins (OEP)"/>
    <property type="match status" value="1"/>
</dbReference>
<feature type="transmembrane region" description="Helical" evidence="9">
    <location>
        <begin position="64"/>
        <end position="85"/>
    </location>
</feature>
<feature type="transmembrane region" description="Helical" evidence="9">
    <location>
        <begin position="475"/>
        <end position="496"/>
    </location>
</feature>
<dbReference type="Pfam" id="PF02321">
    <property type="entry name" value="OEP"/>
    <property type="match status" value="2"/>
</dbReference>
<dbReference type="PANTHER" id="PTHR43867">
    <property type="entry name" value="CELLULOSE SYNTHASE CATALYTIC SUBUNIT A [UDP-FORMING]"/>
    <property type="match status" value="1"/>
</dbReference>
<feature type="transmembrane region" description="Helical" evidence="9">
    <location>
        <begin position="376"/>
        <end position="395"/>
    </location>
</feature>
<dbReference type="InterPro" id="IPR003919">
    <property type="entry name" value="Cell_synth_A"/>
</dbReference>
<protein>
    <submittedName>
        <fullName evidence="11">Efflux transporter outer membrane subunit</fullName>
    </submittedName>
</protein>
<dbReference type="InterPro" id="IPR001173">
    <property type="entry name" value="Glyco_trans_2-like"/>
</dbReference>
<gene>
    <name evidence="11" type="ORF">Q2T77_10240</name>
</gene>
<dbReference type="CDD" id="cd06421">
    <property type="entry name" value="CESA_CelA_like"/>
    <property type="match status" value="1"/>
</dbReference>
<dbReference type="Gene3D" id="1.20.1600.10">
    <property type="entry name" value="Outer membrane efflux proteins (OEP)"/>
    <property type="match status" value="1"/>
</dbReference>
<evidence type="ECO:0000256" key="3">
    <source>
        <dbReference type="ARBA" id="ARBA00022676"/>
    </source>
</evidence>
<evidence type="ECO:0000313" key="12">
    <source>
        <dbReference type="Proteomes" id="UP001169027"/>
    </source>
</evidence>
<dbReference type="EMBL" id="JAUKVY010000006">
    <property type="protein sequence ID" value="MDO1532666.1"/>
    <property type="molecule type" value="Genomic_DNA"/>
</dbReference>
<evidence type="ECO:0000256" key="9">
    <source>
        <dbReference type="SAM" id="Phobius"/>
    </source>
</evidence>
<evidence type="ECO:0000256" key="7">
    <source>
        <dbReference type="ARBA" id="ARBA00023136"/>
    </source>
</evidence>
<dbReference type="Gene3D" id="3.90.550.10">
    <property type="entry name" value="Spore Coat Polysaccharide Biosynthesis Protein SpsA, Chain A"/>
    <property type="match status" value="1"/>
</dbReference>
<sequence>MFELIDSPEFRINLIVTGLALMMIFHARADRLWHRALFGFLTALVLVRYVVWRLAETLPPADLGFGTLVGWVFLVFEMVSILYTLMSIQMLTGRRDNHGLADRGEASLRARGADVPAVDVFICTYNEELGVLEKTILAAQAIDYPRLAVWVLDDTRRDWLRDYCARKGVHYARRADNAHAKAGNLNNGLRQSAAATDAPYILVLDADFTPHRNIVYRMLGLFDDPKVGLVQTPQFYYNADPIQHNLRATDSWVDEQRVFFDVLQPAKDAADVAFCVGTSFIVRRDAITAAGGFPTGSVCEDIYTTYTLMRFGWVTRWLNERLSNGLSADSIVDYINQRSRWCLGTIQVALLRDGPLRGKGYRLAARLHYVHGLLHWLSKPFILLILAAPALYWYAGVSAFHATPRAFALYGLPPLVMFWGYTYWISQRRCLPVFTEVTQIVAAMAVTRTIVTSLVRPFGRPFKVTAKGQDRSKTVVHWNLVAVFGGLIVAMEMGALDAIGGTMSTGDVLNVIWTLVATVYCLAALIACIDRPRPDHDERFPCDAPATLRSAAGVGATHFIEIAVDGALLRDSALLRRIPVGQPLDVHVEQVGWVPALLADHTPAGAELSFACDETVHDRLVRHVFSLPPSHVATQVRPGRAVMAFLGSAGWRWPRVPAAWLRRVAAPAPLLLALVLGVLVLGGCSLTPALKPADVELPTQWPTGAAVGDAAPMAWQAFVRDDELRGLVATALAQNRDLRAYAAKAREARAVYAGTRSSLFPEIGIAGYAQRGDMATSLSSTGVVTSNQAIGRVGNTYAVQAGVTAYELDFFGHVDAGVKQAGAQAQAIDRDYAAARMNLVGEVTNAYLTLRADRALLALAEADLKSQSDSTDIMKRARSVGGTSDLDLLRSQSLVQRAKVQREEFGMRVGQDLQWLTVLVGQPVAATTGTQRPWPDRSVAEVPVGLPASLLQRRPDLLAAYARVEAANSGVGAAKAAFYPTFSLTTVAGGLSSEFSNLLGSGNRSWATVLGVSLPILDWGRRSANLTANEERLAAAMSAYEYAVQQALRETANALIADSHLGPQLEAQQGRVQALEKVAAISRTRFRNGLEDYFAGADAQRELYLEQRQWIELQLKQAVNLVNLYKALGGGWDEAPQAQAAAAASSAVH</sequence>
<dbReference type="InterPro" id="IPR003423">
    <property type="entry name" value="OMP_efflux"/>
</dbReference>
<evidence type="ECO:0000256" key="2">
    <source>
        <dbReference type="ARBA" id="ARBA00007613"/>
    </source>
</evidence>
<proteinExistence type="inferred from homology"/>
<feature type="transmembrane region" description="Helical" evidence="9">
    <location>
        <begin position="12"/>
        <end position="29"/>
    </location>
</feature>
<evidence type="ECO:0000256" key="8">
    <source>
        <dbReference type="RuleBase" id="RU362097"/>
    </source>
</evidence>
<comment type="similarity">
    <text evidence="2 8">Belongs to the outer membrane factor (OMF) (TC 1.B.17) family.</text>
</comment>
<accession>A0ABT8S156</accession>
<dbReference type="Proteomes" id="UP001169027">
    <property type="component" value="Unassembled WGS sequence"/>
</dbReference>
<keyword evidence="6 9" id="KW-1133">Transmembrane helix</keyword>
<keyword evidence="8" id="KW-0449">Lipoprotein</keyword>
<keyword evidence="8" id="KW-0564">Palmitate</keyword>